<evidence type="ECO:0000256" key="1">
    <source>
        <dbReference type="SAM" id="MobiDB-lite"/>
    </source>
</evidence>
<evidence type="ECO:0008006" key="4">
    <source>
        <dbReference type="Google" id="ProtNLM"/>
    </source>
</evidence>
<evidence type="ECO:0000313" key="3">
    <source>
        <dbReference type="Proteomes" id="UP000000768"/>
    </source>
</evidence>
<dbReference type="EMBL" id="CM000762">
    <property type="protein sequence ID" value="OQU88145.1"/>
    <property type="molecule type" value="Genomic_DNA"/>
</dbReference>
<sequence>MAEPGCDPDLGVPPAKRSEVDPIVPTEHPWNLPALFYVPQCSGSADEGAVVIPREANLPIDTETRMVVAQVSQAVVAVASIDADGDQMWKGSGFVADFDEASMIGTVFSSAKIARREPCFPGIEKIKVYLFDGTCYDATVAACDYHWNLLVLSVSFDRVVKPMKLVEISENRNSRDPQLETCSILPHSSHENLYPGDTIIGLGRWPEEPFALRAHRGVYSTDRWTAFRKLCQEMQIATFLNTYGAIGGPAINRNGRVVGMLFQSLTCTPFLPSNIILRWWEHFKNTGKYCRPTIRVLGVNLHNAQSSPWVKVPVSLHEGLDGILVELASRAVLSLGLQQKDLIIGCNRRRVATNLQLFEILAENIGKAVELTVVKAEDGSTKSIHLPVEEAEEENFHKWPISSYYGGFF</sequence>
<gene>
    <name evidence="2" type="ORF">SORBI_3003G411300</name>
</gene>
<reference evidence="2 3" key="1">
    <citation type="journal article" date="2009" name="Nature">
        <title>The Sorghum bicolor genome and the diversification of grasses.</title>
        <authorList>
            <person name="Paterson A.H."/>
            <person name="Bowers J.E."/>
            <person name="Bruggmann R."/>
            <person name="Dubchak I."/>
            <person name="Grimwood J."/>
            <person name="Gundlach H."/>
            <person name="Haberer G."/>
            <person name="Hellsten U."/>
            <person name="Mitros T."/>
            <person name="Poliakov A."/>
            <person name="Schmutz J."/>
            <person name="Spannagl M."/>
            <person name="Tang H."/>
            <person name="Wang X."/>
            <person name="Wicker T."/>
            <person name="Bharti A.K."/>
            <person name="Chapman J."/>
            <person name="Feltus F.A."/>
            <person name="Gowik U."/>
            <person name="Grigoriev I.V."/>
            <person name="Lyons E."/>
            <person name="Maher C.A."/>
            <person name="Martis M."/>
            <person name="Narechania A."/>
            <person name="Otillar R.P."/>
            <person name="Penning B.W."/>
            <person name="Salamov A.A."/>
            <person name="Wang Y."/>
            <person name="Zhang L."/>
            <person name="Carpita N.C."/>
            <person name="Freeling M."/>
            <person name="Gingle A.R."/>
            <person name="Hash C.T."/>
            <person name="Keller B."/>
            <person name="Klein P."/>
            <person name="Kresovich S."/>
            <person name="McCann M.C."/>
            <person name="Ming R."/>
            <person name="Peterson D.G."/>
            <person name="Mehboob-ur-Rahman"/>
            <person name="Ware D."/>
            <person name="Westhoff P."/>
            <person name="Mayer K.F."/>
            <person name="Messing J."/>
            <person name="Rokhsar D.S."/>
        </authorList>
    </citation>
    <scope>NUCLEOTIDE SEQUENCE [LARGE SCALE GENOMIC DNA]</scope>
    <source>
        <strain evidence="3">cv. BTx623</strain>
    </source>
</reference>
<dbReference type="AlphaFoldDB" id="A0A1B6Q7Z1"/>
<evidence type="ECO:0000313" key="2">
    <source>
        <dbReference type="EMBL" id="KXG34033.1"/>
    </source>
</evidence>
<proteinExistence type="predicted"/>
<reference evidence="3" key="3">
    <citation type="journal article" date="2018" name="Plant J.">
        <title>The Sorghum bicolor reference genome: improved assembly, gene annotations, a transcriptome atlas, and signatures of genome organization.</title>
        <authorList>
            <person name="McCormick R.F."/>
            <person name="Truong S.K."/>
            <person name="Sreedasyam A."/>
            <person name="Jenkins J."/>
            <person name="Shu S."/>
            <person name="Sims D."/>
            <person name="Kennedy M."/>
            <person name="Amirebrahimi M."/>
            <person name="Weers B.D."/>
            <person name="McKinley B."/>
            <person name="Mattison A."/>
            <person name="Morishige D.T."/>
            <person name="Grimwood J."/>
            <person name="Schmutz J."/>
            <person name="Mullet J.E."/>
        </authorList>
    </citation>
    <scope>NUCLEOTIDE SEQUENCE [LARGE SCALE GENOMIC DNA]</scope>
    <source>
        <strain evidence="3">cv. BTx623</strain>
    </source>
</reference>
<dbReference type="PANTHER" id="PTHR47389">
    <property type="entry name" value="OS09G0436400 PROTEIN"/>
    <property type="match status" value="1"/>
</dbReference>
<dbReference type="Gramene" id="OQU88145">
    <property type="protein sequence ID" value="OQU88145"/>
    <property type="gene ID" value="SORBI_3003G411300"/>
</dbReference>
<keyword evidence="3" id="KW-1185">Reference proteome</keyword>
<dbReference type="Gene3D" id="2.40.10.120">
    <property type="match status" value="1"/>
</dbReference>
<protein>
    <recommendedName>
        <fullName evidence="4">PDZ domain-containing protein</fullName>
    </recommendedName>
</protein>
<dbReference type="Gramene" id="KXG34033">
    <property type="protein sequence ID" value="KXG34033"/>
    <property type="gene ID" value="SORBI_3003G411300"/>
</dbReference>
<dbReference type="OMA" id="ICQEMLR"/>
<dbReference type="STRING" id="4558.A0A1B6Q7Z1"/>
<dbReference type="InterPro" id="IPR036034">
    <property type="entry name" value="PDZ_sf"/>
</dbReference>
<accession>A0A1B6Q7Z1</accession>
<dbReference type="SUPFAM" id="SSF50494">
    <property type="entry name" value="Trypsin-like serine proteases"/>
    <property type="match status" value="1"/>
</dbReference>
<organism evidence="2 3">
    <name type="scientific">Sorghum bicolor</name>
    <name type="common">Sorghum</name>
    <name type="synonym">Sorghum vulgare</name>
    <dbReference type="NCBI Taxonomy" id="4558"/>
    <lineage>
        <taxon>Eukaryota</taxon>
        <taxon>Viridiplantae</taxon>
        <taxon>Streptophyta</taxon>
        <taxon>Embryophyta</taxon>
        <taxon>Tracheophyta</taxon>
        <taxon>Spermatophyta</taxon>
        <taxon>Magnoliopsida</taxon>
        <taxon>Liliopsida</taxon>
        <taxon>Poales</taxon>
        <taxon>Poaceae</taxon>
        <taxon>PACMAD clade</taxon>
        <taxon>Panicoideae</taxon>
        <taxon>Andropogonodae</taxon>
        <taxon>Andropogoneae</taxon>
        <taxon>Sorghinae</taxon>
        <taxon>Sorghum</taxon>
    </lineage>
</organism>
<dbReference type="eggNOG" id="KOG1320">
    <property type="taxonomic scope" value="Eukaryota"/>
</dbReference>
<reference evidence="2" key="2">
    <citation type="submission" date="2017-02" db="EMBL/GenBank/DDBJ databases">
        <title>WGS assembly of Sorghum bicolor.</title>
        <authorList>
            <person name="Paterson A."/>
            <person name="Mullet J."/>
            <person name="Bowers J."/>
            <person name="Bruggmann R."/>
            <person name="Dubchak I."/>
            <person name="Grimwood J."/>
            <person name="Gundlach H."/>
            <person name="Haberer G."/>
            <person name="Hellsten U."/>
            <person name="Mitros T."/>
            <person name="Poliakov A."/>
            <person name="Schmutz J."/>
            <person name="Spannagl M."/>
            <person name="Tang H."/>
            <person name="Wang X."/>
            <person name="Wicker T."/>
            <person name="Bharti A."/>
            <person name="Chapman J."/>
            <person name="Feltus F."/>
            <person name="Gowik U."/>
            <person name="Grigoriev I."/>
            <person name="Lyons E."/>
            <person name="Maher C."/>
            <person name="Martis M."/>
            <person name="Narechania A."/>
            <person name="Otillar R."/>
            <person name="Penning B."/>
            <person name="Salamov A."/>
            <person name="Wang Y."/>
            <person name="Zhang L."/>
            <person name="Carpita N."/>
            <person name="Freeling M."/>
            <person name="Gingle A."/>
            <person name="Hash C."/>
            <person name="Keller B."/>
            <person name="Klein P."/>
            <person name="Kresovich S."/>
            <person name="Mccann M."/>
            <person name="Ming R."/>
            <person name="Peterson D."/>
            <person name="Rahman M."/>
            <person name="Ware D."/>
            <person name="Westhoff P."/>
            <person name="Mayer K."/>
            <person name="Messing J."/>
            <person name="Sims D."/>
            <person name="Jenkins J."/>
            <person name="Shu S."/>
            <person name="Rokhsar D."/>
        </authorList>
    </citation>
    <scope>NUCLEOTIDE SEQUENCE</scope>
</reference>
<dbReference type="OrthoDB" id="4217619at2759"/>
<dbReference type="PANTHER" id="PTHR47389:SF8">
    <property type="entry name" value="EXPRESSED PROTEIN"/>
    <property type="match status" value="1"/>
</dbReference>
<dbReference type="InParanoid" id="A0A1B6Q7Z1"/>
<dbReference type="Gene3D" id="2.30.42.10">
    <property type="match status" value="1"/>
</dbReference>
<feature type="region of interest" description="Disordered" evidence="1">
    <location>
        <begin position="1"/>
        <end position="21"/>
    </location>
</feature>
<dbReference type="InterPro" id="IPR009003">
    <property type="entry name" value="Peptidase_S1_PA"/>
</dbReference>
<dbReference type="Proteomes" id="UP000000768">
    <property type="component" value="Chromosome 3"/>
</dbReference>
<dbReference type="EMBL" id="CM000762">
    <property type="protein sequence ID" value="KXG34033.1"/>
    <property type="molecule type" value="Genomic_DNA"/>
</dbReference>
<name>A0A1B6Q7Z1_SORBI</name>
<dbReference type="ExpressionAtlas" id="A0A1B6Q7Z1">
    <property type="expression patterns" value="baseline and differential"/>
</dbReference>